<gene>
    <name evidence="6" type="ORF">SAMN02745226_00989</name>
</gene>
<comment type="subcellular location">
    <subcellularLocation>
        <location evidence="1">Cell envelope</location>
    </subcellularLocation>
</comment>
<evidence type="ECO:0000256" key="5">
    <source>
        <dbReference type="RuleBase" id="RU003512"/>
    </source>
</evidence>
<keyword evidence="3" id="KW-0479">Metal-binding</keyword>
<dbReference type="EMBL" id="FRDJ01000004">
    <property type="protein sequence ID" value="SHN58911.1"/>
    <property type="molecule type" value="Genomic_DNA"/>
</dbReference>
<dbReference type="PANTHER" id="PTHR42953">
    <property type="entry name" value="HIGH-AFFINITY ZINC UPTAKE SYSTEM PROTEIN ZNUA-RELATED"/>
    <property type="match status" value="1"/>
</dbReference>
<dbReference type="GO" id="GO:0030001">
    <property type="term" value="P:metal ion transport"/>
    <property type="evidence" value="ECO:0007669"/>
    <property type="project" value="InterPro"/>
</dbReference>
<evidence type="ECO:0000313" key="6">
    <source>
        <dbReference type="EMBL" id="SHN58911.1"/>
    </source>
</evidence>
<dbReference type="InterPro" id="IPR006128">
    <property type="entry name" value="Lipoprotein_PsaA-like"/>
</dbReference>
<dbReference type="InterPro" id="IPR006129">
    <property type="entry name" value="AdhesinB"/>
</dbReference>
<accession>A0A1M7SKD9</accession>
<name>A0A1M7SKD9_FERGO</name>
<dbReference type="GO" id="GO:0007155">
    <property type="term" value="P:cell adhesion"/>
    <property type="evidence" value="ECO:0007669"/>
    <property type="project" value="InterPro"/>
</dbReference>
<dbReference type="InterPro" id="IPR006127">
    <property type="entry name" value="ZnuA-like"/>
</dbReference>
<evidence type="ECO:0000313" key="7">
    <source>
        <dbReference type="Proteomes" id="UP000184207"/>
    </source>
</evidence>
<keyword evidence="7" id="KW-1185">Reference proteome</keyword>
<reference evidence="7" key="1">
    <citation type="submission" date="2016-12" db="EMBL/GenBank/DDBJ databases">
        <authorList>
            <person name="Varghese N."/>
            <person name="Submissions S."/>
        </authorList>
    </citation>
    <scope>NUCLEOTIDE SEQUENCE [LARGE SCALE GENOMIC DNA]</scope>
    <source>
        <strain evidence="7">DSM 13020</strain>
    </source>
</reference>
<organism evidence="6 7">
    <name type="scientific">Fervidobacterium gondwanense DSM 13020</name>
    <dbReference type="NCBI Taxonomy" id="1121883"/>
    <lineage>
        <taxon>Bacteria</taxon>
        <taxon>Thermotogati</taxon>
        <taxon>Thermotogota</taxon>
        <taxon>Thermotogae</taxon>
        <taxon>Thermotogales</taxon>
        <taxon>Fervidobacteriaceae</taxon>
        <taxon>Fervidobacterium</taxon>
    </lineage>
</organism>
<dbReference type="AlphaFoldDB" id="A0A1M7SKD9"/>
<dbReference type="PANTHER" id="PTHR42953:SF1">
    <property type="entry name" value="METAL-BINDING PROTEIN HI_0362-RELATED"/>
    <property type="match status" value="1"/>
</dbReference>
<comment type="similarity">
    <text evidence="5">Belongs to the bacterial solute-binding protein 9 family.</text>
</comment>
<evidence type="ECO:0000256" key="4">
    <source>
        <dbReference type="ARBA" id="ARBA00022729"/>
    </source>
</evidence>
<dbReference type="RefSeq" id="WP_072758990.1">
    <property type="nucleotide sequence ID" value="NZ_FRDJ01000004.1"/>
</dbReference>
<dbReference type="GO" id="GO:0046872">
    <property type="term" value="F:metal ion binding"/>
    <property type="evidence" value="ECO:0007669"/>
    <property type="project" value="UniProtKB-KW"/>
</dbReference>
<evidence type="ECO:0000256" key="2">
    <source>
        <dbReference type="ARBA" id="ARBA00022448"/>
    </source>
</evidence>
<dbReference type="Proteomes" id="UP000184207">
    <property type="component" value="Unassembled WGS sequence"/>
</dbReference>
<evidence type="ECO:0000256" key="1">
    <source>
        <dbReference type="ARBA" id="ARBA00004196"/>
    </source>
</evidence>
<dbReference type="Gene3D" id="3.40.50.1980">
    <property type="entry name" value="Nitrogenase molybdenum iron protein domain"/>
    <property type="match status" value="2"/>
</dbReference>
<dbReference type="SUPFAM" id="SSF53807">
    <property type="entry name" value="Helical backbone' metal receptor"/>
    <property type="match status" value="1"/>
</dbReference>
<protein>
    <submittedName>
        <fullName evidence="6">Zinc transport system substrate-binding protein</fullName>
    </submittedName>
</protein>
<dbReference type="OrthoDB" id="9810636at2"/>
<dbReference type="InterPro" id="IPR050492">
    <property type="entry name" value="Bact_metal-bind_prot9"/>
</dbReference>
<sequence>MDFKKLLICAVTVVMFFGSAFALNIVATINPYYLIVKDMVKDVSGVSVSLLIKPGSDPHTFSPSVSDVKLLAKADIIFANGLGLDNAYLKNYKSVVYLGEYIPKDKLSKDEVHVEDEHGEEYEEGYNPHVWLSPEFLAKYIVPKIRDELSKKDARNAERYKIHTKEIITSLTNISSKFDKLLSGRKNAVVILDHPSYFYLFKRYNIDILSVEEGHGKQPSAKHIKEIVEEAKKNKLIGIFVGPQFNKSGIETISKELKRNYKILDPIGAKAKSITELFESAYVSIKEALDGK</sequence>
<dbReference type="Pfam" id="PF01297">
    <property type="entry name" value="ZnuA"/>
    <property type="match status" value="1"/>
</dbReference>
<proteinExistence type="inferred from homology"/>
<keyword evidence="4" id="KW-0732">Signal</keyword>
<dbReference type="GO" id="GO:0030313">
    <property type="term" value="C:cell envelope"/>
    <property type="evidence" value="ECO:0007669"/>
    <property type="project" value="UniProtKB-SubCell"/>
</dbReference>
<dbReference type="PRINTS" id="PR00690">
    <property type="entry name" value="ADHESNFAMILY"/>
</dbReference>
<dbReference type="STRING" id="1121883.SAMN02745226_00989"/>
<keyword evidence="2 5" id="KW-0813">Transport</keyword>
<evidence type="ECO:0000256" key="3">
    <source>
        <dbReference type="ARBA" id="ARBA00022723"/>
    </source>
</evidence>
<dbReference type="PRINTS" id="PR00691">
    <property type="entry name" value="ADHESINB"/>
</dbReference>